<dbReference type="Proteomes" id="UP000238823">
    <property type="component" value="Unassembled WGS sequence"/>
</dbReference>
<evidence type="ECO:0000313" key="3">
    <source>
        <dbReference type="EMBL" id="PRQ05103.1"/>
    </source>
</evidence>
<keyword evidence="2" id="KW-1133">Transmembrane helix</keyword>
<protein>
    <submittedName>
        <fullName evidence="3">Uncharacterized protein</fullName>
    </submittedName>
</protein>
<evidence type="ECO:0000256" key="2">
    <source>
        <dbReference type="SAM" id="Phobius"/>
    </source>
</evidence>
<feature type="transmembrane region" description="Helical" evidence="2">
    <location>
        <begin position="55"/>
        <end position="75"/>
    </location>
</feature>
<evidence type="ECO:0000256" key="1">
    <source>
        <dbReference type="SAM" id="MobiDB-lite"/>
    </source>
</evidence>
<name>A0A2S9YJ24_9BACT</name>
<dbReference type="EMBL" id="PVNL01000097">
    <property type="protein sequence ID" value="PRQ05103.1"/>
    <property type="molecule type" value="Genomic_DNA"/>
</dbReference>
<keyword evidence="2" id="KW-0472">Membrane</keyword>
<sequence length="183" mass="19843">MAELAAQAKLDPDSAEPEPASDRDPSARDDELLDDPPETDHHLGRFAGWRAARQVRLFVGVALGLAVIVGGTVFVTHTRALREQDEQLRQKRLHPLPELEATITPGTPREMTVSDGSMRVSLSAEPPAINLLHLPDRDITLAPGVEKAQFKVVVVDGKTVELVVLTGDVVETLTREDAALLLP</sequence>
<accession>A0A2S9YJ24</accession>
<reference evidence="3 4" key="1">
    <citation type="submission" date="2018-03" db="EMBL/GenBank/DDBJ databases">
        <title>Draft Genome Sequences of the Obligatory Marine Myxobacteria Enhygromyxa salina SWB007.</title>
        <authorList>
            <person name="Poehlein A."/>
            <person name="Moghaddam J.A."/>
            <person name="Harms H."/>
            <person name="Alanjari M."/>
            <person name="Koenig G.M."/>
            <person name="Daniel R."/>
            <person name="Schaeberle T.F."/>
        </authorList>
    </citation>
    <scope>NUCLEOTIDE SEQUENCE [LARGE SCALE GENOMIC DNA]</scope>
    <source>
        <strain evidence="3 4">SWB007</strain>
    </source>
</reference>
<feature type="region of interest" description="Disordered" evidence="1">
    <location>
        <begin position="1"/>
        <end position="39"/>
    </location>
</feature>
<evidence type="ECO:0000313" key="4">
    <source>
        <dbReference type="Proteomes" id="UP000238823"/>
    </source>
</evidence>
<organism evidence="3 4">
    <name type="scientific">Enhygromyxa salina</name>
    <dbReference type="NCBI Taxonomy" id="215803"/>
    <lineage>
        <taxon>Bacteria</taxon>
        <taxon>Pseudomonadati</taxon>
        <taxon>Myxococcota</taxon>
        <taxon>Polyangia</taxon>
        <taxon>Nannocystales</taxon>
        <taxon>Nannocystaceae</taxon>
        <taxon>Enhygromyxa</taxon>
    </lineage>
</organism>
<feature type="compositionally biased region" description="Basic and acidic residues" evidence="1">
    <location>
        <begin position="20"/>
        <end position="30"/>
    </location>
</feature>
<comment type="caution">
    <text evidence="3">The sequence shown here is derived from an EMBL/GenBank/DDBJ whole genome shotgun (WGS) entry which is preliminary data.</text>
</comment>
<keyword evidence="2" id="KW-0812">Transmembrane</keyword>
<dbReference type="AlphaFoldDB" id="A0A2S9YJ24"/>
<proteinExistence type="predicted"/>
<gene>
    <name evidence="3" type="ORF">ENSA7_47320</name>
</gene>